<gene>
    <name evidence="3" type="primary">LOC103335599</name>
</gene>
<feature type="transmembrane region" description="Helical" evidence="1">
    <location>
        <begin position="115"/>
        <end position="140"/>
    </location>
</feature>
<dbReference type="RefSeq" id="XP_008236837.2">
    <property type="nucleotide sequence ID" value="XM_008238615.2"/>
</dbReference>
<keyword evidence="1" id="KW-0472">Membrane</keyword>
<evidence type="ECO:0000313" key="2">
    <source>
        <dbReference type="Proteomes" id="UP000694861"/>
    </source>
</evidence>
<keyword evidence="2" id="KW-1185">Reference proteome</keyword>
<reference evidence="2" key="1">
    <citation type="journal article" date="2012" name="Nat. Commun.">
        <title>The genome of Prunus mume.</title>
        <authorList>
            <person name="Zhang Q."/>
            <person name="Chen W."/>
            <person name="Sun L."/>
            <person name="Zhao F."/>
            <person name="Huang B."/>
            <person name="Yang W."/>
            <person name="Tao Y."/>
            <person name="Wang J."/>
            <person name="Yuan Z."/>
            <person name="Fan G."/>
            <person name="Xing Z."/>
            <person name="Han C."/>
            <person name="Pan H."/>
            <person name="Zhong X."/>
            <person name="Shi W."/>
            <person name="Liang X."/>
            <person name="Du D."/>
            <person name="Sun F."/>
            <person name="Xu Z."/>
            <person name="Hao R."/>
            <person name="Lv T."/>
            <person name="Lv Y."/>
            <person name="Zheng Z."/>
            <person name="Sun M."/>
            <person name="Luo L."/>
            <person name="Cai M."/>
            <person name="Gao Y."/>
            <person name="Wang J."/>
            <person name="Yin Y."/>
            <person name="Xu X."/>
            <person name="Cheng T."/>
            <person name="Wang J."/>
        </authorList>
    </citation>
    <scope>NUCLEOTIDE SEQUENCE [LARGE SCALE GENOMIC DNA]</scope>
</reference>
<keyword evidence="1" id="KW-1133">Transmembrane helix</keyword>
<reference evidence="3" key="2">
    <citation type="submission" date="2025-08" db="UniProtKB">
        <authorList>
            <consortium name="RefSeq"/>
        </authorList>
    </citation>
    <scope>IDENTIFICATION</scope>
</reference>
<proteinExistence type="predicted"/>
<dbReference type="Proteomes" id="UP000694861">
    <property type="component" value="Linkage group LG6"/>
</dbReference>
<feature type="transmembrane region" description="Helical" evidence="1">
    <location>
        <begin position="161"/>
        <end position="184"/>
    </location>
</feature>
<organism evidence="2 3">
    <name type="scientific">Prunus mume</name>
    <name type="common">Japanese apricot</name>
    <name type="synonym">Armeniaca mume</name>
    <dbReference type="NCBI Taxonomy" id="102107"/>
    <lineage>
        <taxon>Eukaryota</taxon>
        <taxon>Viridiplantae</taxon>
        <taxon>Streptophyta</taxon>
        <taxon>Embryophyta</taxon>
        <taxon>Tracheophyta</taxon>
        <taxon>Spermatophyta</taxon>
        <taxon>Magnoliopsida</taxon>
        <taxon>eudicotyledons</taxon>
        <taxon>Gunneridae</taxon>
        <taxon>Pentapetalae</taxon>
        <taxon>rosids</taxon>
        <taxon>fabids</taxon>
        <taxon>Rosales</taxon>
        <taxon>Rosaceae</taxon>
        <taxon>Amygdaloideae</taxon>
        <taxon>Amygdaleae</taxon>
        <taxon>Prunus</taxon>
    </lineage>
</organism>
<feature type="transmembrane region" description="Helical" evidence="1">
    <location>
        <begin position="204"/>
        <end position="231"/>
    </location>
</feature>
<evidence type="ECO:0000256" key="1">
    <source>
        <dbReference type="SAM" id="Phobius"/>
    </source>
</evidence>
<name>A0ABM0PAR0_PRUMU</name>
<protein>
    <submittedName>
        <fullName evidence="3">Uncharacterized protein LOC103335599</fullName>
    </submittedName>
</protein>
<dbReference type="GeneID" id="103335599"/>
<accession>A0ABM0PAR0</accession>
<sequence>MTQLTYRTYSLFSPLSRMTHKPSTLFSFPVPKPFLCCFFVASLLFGSLEFWPKMEEEAIRVLGWKVGRDFTTLCATIFPVLASLIMVVLFLWTIWSESEAAKKASINSGYNNWGFCIGVLTLVLGFLFLAAGLPLLADLVMKLSEQLQNHEESRKHQGGKWKTICIISRLAISIIAMFTLAWAINTGIRLATEPRREGKYYPLATPVGVVTIMFGFTYSIIGLCVIAELALELIKQLQSTEKEELVNHQVGKIDVKFFV</sequence>
<feature type="transmembrane region" description="Helical" evidence="1">
    <location>
        <begin position="72"/>
        <end position="95"/>
    </location>
</feature>
<evidence type="ECO:0000313" key="3">
    <source>
        <dbReference type="RefSeq" id="XP_008236837.2"/>
    </source>
</evidence>
<keyword evidence="1" id="KW-0812">Transmembrane</keyword>
<feature type="transmembrane region" description="Helical" evidence="1">
    <location>
        <begin position="32"/>
        <end position="51"/>
    </location>
</feature>